<dbReference type="Proteomes" id="UP000324065">
    <property type="component" value="Unassembled WGS sequence"/>
</dbReference>
<keyword evidence="2" id="KW-0969">Cilium</keyword>
<feature type="region of interest" description="Disordered" evidence="1">
    <location>
        <begin position="120"/>
        <end position="140"/>
    </location>
</feature>
<dbReference type="EMBL" id="VWPJ01000028">
    <property type="protein sequence ID" value="KAA5603881.1"/>
    <property type="molecule type" value="Genomic_DNA"/>
</dbReference>
<dbReference type="GO" id="GO:0044781">
    <property type="term" value="P:bacterial-type flagellum organization"/>
    <property type="evidence" value="ECO:0007669"/>
    <property type="project" value="InterPro"/>
</dbReference>
<dbReference type="NCBIfam" id="NF009435">
    <property type="entry name" value="PRK12794.1"/>
    <property type="match status" value="1"/>
</dbReference>
<protein>
    <submittedName>
        <fullName evidence="2">Flagellar biosynthesis regulator FlaF</fullName>
    </submittedName>
</protein>
<evidence type="ECO:0000313" key="3">
    <source>
        <dbReference type="Proteomes" id="UP000324065"/>
    </source>
</evidence>
<comment type="caution">
    <text evidence="2">The sequence shown here is derived from an EMBL/GenBank/DDBJ whole genome shotgun (WGS) entry which is preliminary data.</text>
</comment>
<keyword evidence="3" id="KW-1185">Reference proteome</keyword>
<evidence type="ECO:0000256" key="1">
    <source>
        <dbReference type="SAM" id="MobiDB-lite"/>
    </source>
</evidence>
<feature type="region of interest" description="Disordered" evidence="1">
    <location>
        <begin position="1"/>
        <end position="20"/>
    </location>
</feature>
<proteinExistence type="predicted"/>
<evidence type="ECO:0000313" key="2">
    <source>
        <dbReference type="EMBL" id="KAA5603881.1"/>
    </source>
</evidence>
<organism evidence="2 3">
    <name type="scientific">Roseospira marina</name>
    <dbReference type="NCBI Taxonomy" id="140057"/>
    <lineage>
        <taxon>Bacteria</taxon>
        <taxon>Pseudomonadati</taxon>
        <taxon>Pseudomonadota</taxon>
        <taxon>Alphaproteobacteria</taxon>
        <taxon>Rhodospirillales</taxon>
        <taxon>Rhodospirillaceae</taxon>
        <taxon>Roseospira</taxon>
    </lineage>
</organism>
<feature type="compositionally biased region" description="Polar residues" evidence="1">
    <location>
        <begin position="8"/>
        <end position="19"/>
    </location>
</feature>
<dbReference type="Pfam" id="PF07309">
    <property type="entry name" value="FlaF"/>
    <property type="match status" value="1"/>
</dbReference>
<gene>
    <name evidence="2" type="primary">flaF</name>
    <name evidence="2" type="ORF">F1188_18735</name>
</gene>
<accession>A0A5M6I6K5</accession>
<name>A0A5M6I6K5_9PROT</name>
<keyword evidence="2" id="KW-0966">Cell projection</keyword>
<keyword evidence="2" id="KW-0282">Flagellum</keyword>
<sequence length="140" mass="15451">MANEQLKAYQTAQKRQQMTPREAEAMAFIKASAMMEESQRNSEDVALRSQALRFNQLFWTILQADIMDPNNALPSDIKGNIMSLSIFVDKQTSKALRSVDPADLDILISINRNLAAGLKDQQPAVDPTPPPHTPLGATSV</sequence>
<dbReference type="InterPro" id="IPR010845">
    <property type="entry name" value="FlaF"/>
</dbReference>
<dbReference type="OrthoDB" id="8563081at2"/>
<dbReference type="AlphaFoldDB" id="A0A5M6I6K5"/>
<reference evidence="2 3" key="1">
    <citation type="submission" date="2019-09" db="EMBL/GenBank/DDBJ databases">
        <title>Genome sequence of Roseospira marina, one of the more divergent members of the non-sulfur purple photosynthetic bacterial family, the Rhodospirillaceae.</title>
        <authorList>
            <person name="Meyer T."/>
            <person name="Kyndt J."/>
        </authorList>
    </citation>
    <scope>NUCLEOTIDE SEQUENCE [LARGE SCALE GENOMIC DNA]</scope>
    <source>
        <strain evidence="2 3">DSM 15113</strain>
    </source>
</reference>